<sequence>MATDVCGRTAPGYQPRVDGLAPAPASTPEFPESAGTVFADGHPGTYRRMSGPFSDDVPIDDALEQQQPVADPAPADGPDGAPPLESDPGDWQEQRQAVDELDPDEERR</sequence>
<dbReference type="AlphaFoldDB" id="A0A7I9WTS2"/>
<proteinExistence type="predicted"/>
<feature type="compositionally biased region" description="Low complexity" evidence="1">
    <location>
        <begin position="70"/>
        <end position="83"/>
    </location>
</feature>
<reference evidence="2 3" key="1">
    <citation type="journal article" date="2019" name="Emerg. Microbes Infect.">
        <title>Comprehensive subspecies identification of 175 nontuberculous mycobacteria species based on 7547 genomic profiles.</title>
        <authorList>
            <person name="Matsumoto Y."/>
            <person name="Kinjo T."/>
            <person name="Motooka D."/>
            <person name="Nabeya D."/>
            <person name="Jung N."/>
            <person name="Uechi K."/>
            <person name="Horii T."/>
            <person name="Iida T."/>
            <person name="Fujita J."/>
            <person name="Nakamura S."/>
        </authorList>
    </citation>
    <scope>NUCLEOTIDE SEQUENCE [LARGE SCALE GENOMIC DNA]</scope>
    <source>
        <strain evidence="2 3">JCM 13392</strain>
    </source>
</reference>
<feature type="region of interest" description="Disordered" evidence="1">
    <location>
        <begin position="1"/>
        <end position="108"/>
    </location>
</feature>
<dbReference type="Proteomes" id="UP000465241">
    <property type="component" value="Unassembled WGS sequence"/>
</dbReference>
<organism evidence="2 3">
    <name type="scientific">Mycolicibacterium murale</name>
    <dbReference type="NCBI Taxonomy" id="182220"/>
    <lineage>
        <taxon>Bacteria</taxon>
        <taxon>Bacillati</taxon>
        <taxon>Actinomycetota</taxon>
        <taxon>Actinomycetes</taxon>
        <taxon>Mycobacteriales</taxon>
        <taxon>Mycobacteriaceae</taxon>
        <taxon>Mycolicibacterium</taxon>
    </lineage>
</organism>
<gene>
    <name evidence="2" type="ORF">MMUR_51590</name>
</gene>
<name>A0A7I9WTS2_9MYCO</name>
<accession>A0A7I9WTS2</accession>
<comment type="caution">
    <text evidence="2">The sequence shown here is derived from an EMBL/GenBank/DDBJ whole genome shotgun (WGS) entry which is preliminary data.</text>
</comment>
<feature type="compositionally biased region" description="Acidic residues" evidence="1">
    <location>
        <begin position="99"/>
        <end position="108"/>
    </location>
</feature>
<evidence type="ECO:0000256" key="1">
    <source>
        <dbReference type="SAM" id="MobiDB-lite"/>
    </source>
</evidence>
<protein>
    <submittedName>
        <fullName evidence="2">Uncharacterized protein</fullName>
    </submittedName>
</protein>
<evidence type="ECO:0000313" key="3">
    <source>
        <dbReference type="Proteomes" id="UP000465241"/>
    </source>
</evidence>
<keyword evidence="3" id="KW-1185">Reference proteome</keyword>
<evidence type="ECO:0000313" key="2">
    <source>
        <dbReference type="EMBL" id="GFG61023.1"/>
    </source>
</evidence>
<dbReference type="EMBL" id="BLKT01000003">
    <property type="protein sequence ID" value="GFG61023.1"/>
    <property type="molecule type" value="Genomic_DNA"/>
</dbReference>